<protein>
    <submittedName>
        <fullName evidence="7">ATP-dependent RNA helicase SUPV3L1/SUV3</fullName>
    </submittedName>
</protein>
<name>A0A1N7JQQ2_9PROT</name>
<dbReference type="PROSITE" id="PS51194">
    <property type="entry name" value="HELICASE_CTER"/>
    <property type="match status" value="1"/>
</dbReference>
<dbReference type="EMBL" id="FTOA01000002">
    <property type="protein sequence ID" value="SIS51679.1"/>
    <property type="molecule type" value="Genomic_DNA"/>
</dbReference>
<evidence type="ECO:0000313" key="7">
    <source>
        <dbReference type="EMBL" id="SIS51679.1"/>
    </source>
</evidence>
<evidence type="ECO:0000256" key="5">
    <source>
        <dbReference type="SAM" id="MobiDB-lite"/>
    </source>
</evidence>
<feature type="compositionally biased region" description="Basic residues" evidence="5">
    <location>
        <begin position="848"/>
        <end position="858"/>
    </location>
</feature>
<accession>A0A1N7JQQ2</accession>
<dbReference type="Gene3D" id="3.40.50.300">
    <property type="entry name" value="P-loop containing nucleotide triphosphate hydrolases"/>
    <property type="match status" value="2"/>
</dbReference>
<proteinExistence type="predicted"/>
<dbReference type="InterPro" id="IPR027417">
    <property type="entry name" value="P-loop_NTPase"/>
</dbReference>
<gene>
    <name evidence="7" type="ORF">SAMN05421779_102428</name>
</gene>
<keyword evidence="2" id="KW-0378">Hydrolase</keyword>
<dbReference type="PANTHER" id="PTHR12131:SF1">
    <property type="entry name" value="ATP-DEPENDENT RNA HELICASE SUPV3L1, MITOCHONDRIAL-RELATED"/>
    <property type="match status" value="1"/>
</dbReference>
<evidence type="ECO:0000256" key="4">
    <source>
        <dbReference type="ARBA" id="ARBA00022840"/>
    </source>
</evidence>
<dbReference type="STRING" id="80876.SAMN05421779_102428"/>
<dbReference type="InterPro" id="IPR050699">
    <property type="entry name" value="RNA-DNA_Helicase"/>
</dbReference>
<dbReference type="Pfam" id="PF22527">
    <property type="entry name" value="DEXQc_Suv3"/>
    <property type="match status" value="1"/>
</dbReference>
<dbReference type="OrthoDB" id="9807155at2"/>
<feature type="region of interest" description="Disordered" evidence="5">
    <location>
        <begin position="798"/>
        <end position="864"/>
    </location>
</feature>
<keyword evidence="3 7" id="KW-0347">Helicase</keyword>
<evidence type="ECO:0000256" key="1">
    <source>
        <dbReference type="ARBA" id="ARBA00022741"/>
    </source>
</evidence>
<dbReference type="GO" id="GO:0005524">
    <property type="term" value="F:ATP binding"/>
    <property type="evidence" value="ECO:0007669"/>
    <property type="project" value="UniProtKB-KW"/>
</dbReference>
<dbReference type="InterPro" id="IPR001650">
    <property type="entry name" value="Helicase_C-like"/>
</dbReference>
<feature type="compositionally biased region" description="Pro residues" evidence="5">
    <location>
        <begin position="838"/>
        <end position="847"/>
    </location>
</feature>
<dbReference type="SUPFAM" id="SSF52540">
    <property type="entry name" value="P-loop containing nucleoside triphosphate hydrolases"/>
    <property type="match status" value="2"/>
</dbReference>
<feature type="compositionally biased region" description="Pro residues" evidence="5">
    <location>
        <begin position="813"/>
        <end position="823"/>
    </location>
</feature>
<dbReference type="GO" id="GO:0016787">
    <property type="term" value="F:hydrolase activity"/>
    <property type="evidence" value="ECO:0007669"/>
    <property type="project" value="UniProtKB-KW"/>
</dbReference>
<reference evidence="7 8" key="1">
    <citation type="submission" date="2017-01" db="EMBL/GenBank/DDBJ databases">
        <authorList>
            <person name="Mah S.A."/>
            <person name="Swanson W.J."/>
            <person name="Moy G.W."/>
            <person name="Vacquier V.D."/>
        </authorList>
    </citation>
    <scope>NUCLEOTIDE SEQUENCE [LARGE SCALE GENOMIC DNA]</scope>
    <source>
        <strain evidence="7 8">DSM 11589</strain>
    </source>
</reference>
<dbReference type="PANTHER" id="PTHR12131">
    <property type="entry name" value="ATP-DEPENDENT RNA AND DNA HELICASE"/>
    <property type="match status" value="1"/>
</dbReference>
<evidence type="ECO:0000313" key="8">
    <source>
        <dbReference type="Proteomes" id="UP000185678"/>
    </source>
</evidence>
<dbReference type="InterPro" id="IPR055206">
    <property type="entry name" value="DEXQc_SUV3"/>
</dbReference>
<keyword evidence="8" id="KW-1185">Reference proteome</keyword>
<dbReference type="SMART" id="SM00490">
    <property type="entry name" value="HELICc"/>
    <property type="match status" value="1"/>
</dbReference>
<dbReference type="GO" id="GO:0004386">
    <property type="term" value="F:helicase activity"/>
    <property type="evidence" value="ECO:0007669"/>
    <property type="project" value="UniProtKB-KW"/>
</dbReference>
<evidence type="ECO:0000256" key="2">
    <source>
        <dbReference type="ARBA" id="ARBA00022801"/>
    </source>
</evidence>
<evidence type="ECO:0000256" key="3">
    <source>
        <dbReference type="ARBA" id="ARBA00022806"/>
    </source>
</evidence>
<dbReference type="AlphaFoldDB" id="A0A1N7JQQ2"/>
<dbReference type="RefSeq" id="WP_084194629.1">
    <property type="nucleotide sequence ID" value="NZ_FTOA01000002.1"/>
</dbReference>
<sequence length="864" mass="94794">MSLSEYSQITAVLGPTNTGKTHLAIERMLGYASGMIGFPLRLLARENYDRIVRLKGPAHVALITGEERIIPLHPRWYVCTVEAMPLQRSVEFLAIDEIQLAADPDRGHVFTDRLLHARGRSETMFLGAETIKPLIRQLIPDVEIITRPRLSQLTYSGPRKLTRLPRRSAVVAFSAQDVYSIAELIRRTRGGTAVVLGALSPRTRNAQVAMFQAGEVEHLVATDAIGMGLNMDIDHVAFAALRKFDGRAPRDLSAAEVAQIGGRAGRHLNDGTFGTTGDVGGIDADIIEQVESHQFPPLQGIFWRNRDLRFTSIEALLGSLGKAPQTPGLIRTRPADDQLVLEALAREPDIAQAARGLGQLKLLWEVCQIPDFRKVQPETHARLLGQIFRHLASHGRRLPTDWLAGHLAGLDRADGDMHALMDRIASIRIWTYVSQRADWILDAAHWQERTRAIEDMLSDALHDRLTQRFVDVRTSVLAKSLKQGGPLLAAISGNDSVSVEGQYLGRLDGLTFVPDASDSHSGNRAVLNAASKALRGEISRRIGILRQDGLDAFTLADDGEILWRGSVVARLVPGPTPLRPQIEVPADDLLDSDNRTLVRRHLEGWLKEQLARTLKPLIEPWPERLSGPARGMLYQLAEAFGALPVTQVHAQSSSLSKSDRDLLAHLGVKIGAEMVFAPRLYKPAAQHLSGILWCVARGTPVPAVQPNGRVTLPAGTVLPPELAKVWGYRAIGDRWVRLDALETIIAAIRQRNRDKATTLGNAELGQLLSPLGLPAAMAPAVFATLGYQLDKADDGTWTYAPAVRQRTERPRRGPPPPPRPPAPVTEAETPFAVLRSLIPPPAPPPAPARKRRRPKKAKPVTQES</sequence>
<keyword evidence="1" id="KW-0547">Nucleotide-binding</keyword>
<organism evidence="7 8">
    <name type="scientific">Insolitispirillum peregrinum</name>
    <dbReference type="NCBI Taxonomy" id="80876"/>
    <lineage>
        <taxon>Bacteria</taxon>
        <taxon>Pseudomonadati</taxon>
        <taxon>Pseudomonadota</taxon>
        <taxon>Alphaproteobacteria</taxon>
        <taxon>Rhodospirillales</taxon>
        <taxon>Novispirillaceae</taxon>
        <taxon>Insolitispirillum</taxon>
    </lineage>
</organism>
<dbReference type="Proteomes" id="UP000185678">
    <property type="component" value="Unassembled WGS sequence"/>
</dbReference>
<evidence type="ECO:0000259" key="6">
    <source>
        <dbReference type="PROSITE" id="PS51194"/>
    </source>
</evidence>
<dbReference type="Pfam" id="PF00271">
    <property type="entry name" value="Helicase_C"/>
    <property type="match status" value="1"/>
</dbReference>
<keyword evidence="4" id="KW-0067">ATP-binding</keyword>
<feature type="domain" description="Helicase C-terminal" evidence="6">
    <location>
        <begin position="149"/>
        <end position="309"/>
    </location>
</feature>